<sequence>MPQKYMATATIPRQMIPPTPFPYRLMKAR</sequence>
<evidence type="ECO:0000313" key="1">
    <source>
        <dbReference type="EMBL" id="JAE27616.1"/>
    </source>
</evidence>
<dbReference type="AlphaFoldDB" id="A0A0A9GYH4"/>
<name>A0A0A9GYH4_ARUDO</name>
<dbReference type="EMBL" id="GBRH01170280">
    <property type="protein sequence ID" value="JAE27616.1"/>
    <property type="molecule type" value="Transcribed_RNA"/>
</dbReference>
<reference evidence="1" key="1">
    <citation type="submission" date="2014-09" db="EMBL/GenBank/DDBJ databases">
        <authorList>
            <person name="Magalhaes I.L.F."/>
            <person name="Oliveira U."/>
            <person name="Santos F.R."/>
            <person name="Vidigal T.H.D.A."/>
            <person name="Brescovit A.D."/>
            <person name="Santos A.J."/>
        </authorList>
    </citation>
    <scope>NUCLEOTIDE SEQUENCE</scope>
    <source>
        <tissue evidence="1">Shoot tissue taken approximately 20 cm above the soil surface</tissue>
    </source>
</reference>
<organism evidence="1">
    <name type="scientific">Arundo donax</name>
    <name type="common">Giant reed</name>
    <name type="synonym">Donax arundinaceus</name>
    <dbReference type="NCBI Taxonomy" id="35708"/>
    <lineage>
        <taxon>Eukaryota</taxon>
        <taxon>Viridiplantae</taxon>
        <taxon>Streptophyta</taxon>
        <taxon>Embryophyta</taxon>
        <taxon>Tracheophyta</taxon>
        <taxon>Spermatophyta</taxon>
        <taxon>Magnoliopsida</taxon>
        <taxon>Liliopsida</taxon>
        <taxon>Poales</taxon>
        <taxon>Poaceae</taxon>
        <taxon>PACMAD clade</taxon>
        <taxon>Arundinoideae</taxon>
        <taxon>Arundineae</taxon>
        <taxon>Arundo</taxon>
    </lineage>
</organism>
<reference evidence="1" key="2">
    <citation type="journal article" date="2015" name="Data Brief">
        <title>Shoot transcriptome of the giant reed, Arundo donax.</title>
        <authorList>
            <person name="Barrero R.A."/>
            <person name="Guerrero F.D."/>
            <person name="Moolhuijzen P."/>
            <person name="Goolsby J.A."/>
            <person name="Tidwell J."/>
            <person name="Bellgard S.E."/>
            <person name="Bellgard M.I."/>
        </authorList>
    </citation>
    <scope>NUCLEOTIDE SEQUENCE</scope>
    <source>
        <tissue evidence="1">Shoot tissue taken approximately 20 cm above the soil surface</tissue>
    </source>
</reference>
<proteinExistence type="predicted"/>
<accession>A0A0A9GYH4</accession>
<protein>
    <submittedName>
        <fullName evidence="1">Uncharacterized protein</fullName>
    </submittedName>
</protein>